<dbReference type="Gene3D" id="3.30.1370.20">
    <property type="entry name" value="D-lactate dehydrogenase, cap domain, subdomain 2"/>
    <property type="match status" value="1"/>
</dbReference>
<keyword evidence="3 5" id="KW-0274">FAD</keyword>
<dbReference type="EMBL" id="CP135443">
    <property type="protein sequence ID" value="WRY33646.1"/>
    <property type="molecule type" value="Genomic_DNA"/>
</dbReference>
<keyword evidence="5 6" id="KW-0874">Quinone</keyword>
<dbReference type="PROSITE" id="PS51387">
    <property type="entry name" value="FAD_PCMH"/>
    <property type="match status" value="1"/>
</dbReference>
<dbReference type="Proteomes" id="UP001623290">
    <property type="component" value="Chromosome"/>
</dbReference>
<evidence type="ECO:0000259" key="7">
    <source>
        <dbReference type="PROSITE" id="PS51387"/>
    </source>
</evidence>
<comment type="function">
    <text evidence="5 6">Catalyzes the oxidation of D-lactate to pyruvate.</text>
</comment>
<dbReference type="InterPro" id="IPR016166">
    <property type="entry name" value="FAD-bd_PCMH"/>
</dbReference>
<comment type="cofactor">
    <cofactor evidence="1 5 6">
        <name>FAD</name>
        <dbReference type="ChEBI" id="CHEBI:57692"/>
    </cofactor>
</comment>
<dbReference type="NCBIfam" id="NF008387">
    <property type="entry name" value="PRK11183.1"/>
    <property type="match status" value="1"/>
</dbReference>
<evidence type="ECO:0000313" key="8">
    <source>
        <dbReference type="EMBL" id="WRY33646.1"/>
    </source>
</evidence>
<dbReference type="EC" id="1.1.5.12" evidence="5"/>
<dbReference type="InterPro" id="IPR006094">
    <property type="entry name" value="Oxid_FAD_bind_N"/>
</dbReference>
<evidence type="ECO:0000256" key="1">
    <source>
        <dbReference type="ARBA" id="ARBA00001974"/>
    </source>
</evidence>
<evidence type="ECO:0000256" key="2">
    <source>
        <dbReference type="ARBA" id="ARBA00022630"/>
    </source>
</evidence>
<dbReference type="InterPro" id="IPR016167">
    <property type="entry name" value="FAD-bd_PCMH_sub1"/>
</dbReference>
<dbReference type="Pfam" id="PF01565">
    <property type="entry name" value="FAD_binding_4"/>
    <property type="match status" value="1"/>
</dbReference>
<dbReference type="PANTHER" id="PTHR43716">
    <property type="entry name" value="D-2-HYDROXYGLUTARATE DEHYDROGENASE, MITOCHONDRIAL"/>
    <property type="match status" value="1"/>
</dbReference>
<feature type="binding site" evidence="5">
    <location>
        <position position="153"/>
    </location>
    <ligand>
        <name>FAD</name>
        <dbReference type="ChEBI" id="CHEBI:57692"/>
    </ligand>
</feature>
<dbReference type="InterPro" id="IPR016164">
    <property type="entry name" value="FAD-linked_Oxase-like_C"/>
</dbReference>
<evidence type="ECO:0000256" key="4">
    <source>
        <dbReference type="ARBA" id="ARBA00023002"/>
    </source>
</evidence>
<dbReference type="Gene3D" id="3.30.70.610">
    <property type="entry name" value="D-lactate dehydrogenase, cap domain, subdomain 1"/>
    <property type="match status" value="2"/>
</dbReference>
<sequence>MADTSLISELQSIVGHRHVLTDPRATERFRQGYRSGEGEALAVVRPGSVLEQWKVIQACVKADKIIIMQSSNTGLTEGSTPKGSYDREVVIISTRRMDRVHLLDDGRQVVALPGATLFRLEKALDPKGRDPHSVIGSSCIGASVIGGVCNNSGGALVERGPSYTEMALFAQLDAEGNLHLINHLGIDLGTTPEEILTRVEKGDWGAIDHEGNRHASDQGYAERVRDIEADTPARFNADPGRLYEASGCAGKLAVFAVRLDSFARPARQKTFYIGTNSTETLTKLRRIILKDFPVLPISGEYMHRDAYDITEKYGKDTVLAIDKLGTDRLPQFFALKGAIDGRLNRFGPTRHLTDKFLQLVANLWPAILPKRLTEYRHRFEHHLILKMRDEGIEAAQKTLSELCDGKDADFFECDARETKIAGLHRFAAAGAAVRYMALHEKDVADILPLDIALRRNDEDWFEHLPPELDAQIEHKLYYGHFFCHVLHQDYVVKKGVDSHALKAKMLEILDQRGAEYPAEHNVGHLYKAKPALAAHYCDCDPTNSFNPGLGKQSRNKHYH</sequence>
<comment type="subcellular location">
    <subcellularLocation>
        <location evidence="5">Cell inner membrane</location>
        <topology evidence="5">Peripheral membrane protein</topology>
        <orientation evidence="5">Cytoplasmic side</orientation>
    </subcellularLocation>
</comment>
<evidence type="ECO:0000256" key="5">
    <source>
        <dbReference type="HAMAP-Rule" id="MF_02092"/>
    </source>
</evidence>
<dbReference type="InterPro" id="IPR015409">
    <property type="entry name" value="Lactate_DH_C"/>
</dbReference>
<organism evidence="8 9">
    <name type="scientific">Thioclava litoralis</name>
    <dbReference type="NCBI Taxonomy" id="3076557"/>
    <lineage>
        <taxon>Bacteria</taxon>
        <taxon>Pseudomonadati</taxon>
        <taxon>Pseudomonadota</taxon>
        <taxon>Alphaproteobacteria</taxon>
        <taxon>Rhodobacterales</taxon>
        <taxon>Paracoccaceae</taxon>
        <taxon>Thioclava</taxon>
    </lineage>
</organism>
<comment type="similarity">
    <text evidence="5">Belongs to the quinone-dependent D-lactate dehydrogenase family.</text>
</comment>
<dbReference type="InterPro" id="IPR016169">
    <property type="entry name" value="FAD-bd_PCMH_sub2"/>
</dbReference>
<keyword evidence="4 5" id="KW-0560">Oxidoreductase</keyword>
<keyword evidence="5" id="KW-0472">Membrane</keyword>
<dbReference type="RefSeq" id="WP_339107417.1">
    <property type="nucleotide sequence ID" value="NZ_CP135443.1"/>
</dbReference>
<keyword evidence="9" id="KW-1185">Reference proteome</keyword>
<protein>
    <recommendedName>
        <fullName evidence="5">Quinone-dependent D-lactate dehydrogenase</fullName>
        <ecNumber evidence="5">1.1.5.12</ecNumber>
    </recommendedName>
    <alternativeName>
        <fullName evidence="5">D-lactate dehydrogenase</fullName>
        <shortName evidence="5">D-LDH</shortName>
    </alternativeName>
</protein>
<feature type="domain" description="FAD-binding PCMH-type" evidence="7">
    <location>
        <begin position="36"/>
        <end position="206"/>
    </location>
</feature>
<dbReference type="GO" id="GO:0008720">
    <property type="term" value="F:D-lactate dehydrogenase (NAD+) activity"/>
    <property type="evidence" value="ECO:0007669"/>
    <property type="project" value="UniProtKB-EC"/>
</dbReference>
<dbReference type="PANTHER" id="PTHR43716:SF1">
    <property type="entry name" value="D-2-HYDROXYGLUTARATE DEHYDROGENASE, MITOCHONDRIAL"/>
    <property type="match status" value="1"/>
</dbReference>
<keyword evidence="5" id="KW-1003">Cell membrane</keyword>
<evidence type="ECO:0000256" key="6">
    <source>
        <dbReference type="PIRNR" id="PIRNR000101"/>
    </source>
</evidence>
<dbReference type="InterPro" id="IPR016173">
    <property type="entry name" value="D-lactate_DH_C-sub2"/>
</dbReference>
<feature type="binding site" evidence="5">
    <location>
        <begin position="70"/>
        <end position="74"/>
    </location>
    <ligand>
        <name>FAD</name>
        <dbReference type="ChEBI" id="CHEBI:57692"/>
    </ligand>
</feature>
<dbReference type="Gene3D" id="3.30.43.10">
    <property type="entry name" value="Uridine Diphospho-n-acetylenolpyruvylglucosamine Reductase, domain 2"/>
    <property type="match status" value="1"/>
</dbReference>
<feature type="binding site" evidence="5">
    <location>
        <begin position="78"/>
        <end position="79"/>
    </location>
    <ligand>
        <name>FAD</name>
        <dbReference type="ChEBI" id="CHEBI:57692"/>
    </ligand>
</feature>
<dbReference type="InterPro" id="IPR036318">
    <property type="entry name" value="FAD-bd_PCMH-like_sf"/>
</dbReference>
<dbReference type="Gene3D" id="3.30.465.10">
    <property type="match status" value="1"/>
</dbReference>
<keyword evidence="2 5" id="KW-0285">Flavoprotein</keyword>
<reference evidence="8 9" key="1">
    <citation type="submission" date="2023-09" db="EMBL/GenBank/DDBJ databases">
        <title>Thioclava shenzhenensis sp. nov., a multidrug resistant bacteria-antagonizing species isolated from coastal seawater.</title>
        <authorList>
            <person name="Long M."/>
        </authorList>
    </citation>
    <scope>NUCLEOTIDE SEQUENCE [LARGE SCALE GENOMIC DNA]</scope>
    <source>
        <strain evidence="8 9">FTW29</strain>
    </source>
</reference>
<dbReference type="InterPro" id="IPR016172">
    <property type="entry name" value="D-lactate_DH_C-sub1"/>
</dbReference>
<dbReference type="Pfam" id="PF09330">
    <property type="entry name" value="Lact-deh-memb"/>
    <property type="match status" value="1"/>
</dbReference>
<dbReference type="InterPro" id="IPR051264">
    <property type="entry name" value="FAD-oxidored/transferase_4"/>
</dbReference>
<feature type="binding site" evidence="5">
    <location>
        <position position="143"/>
    </location>
    <ligand>
        <name>FAD</name>
        <dbReference type="ChEBI" id="CHEBI:57692"/>
    </ligand>
</feature>
<evidence type="ECO:0000256" key="3">
    <source>
        <dbReference type="ARBA" id="ARBA00022827"/>
    </source>
</evidence>
<dbReference type="SUPFAM" id="SSF56176">
    <property type="entry name" value="FAD-binding/transporter-associated domain-like"/>
    <property type="match status" value="1"/>
</dbReference>
<feature type="binding site" evidence="5">
    <location>
        <position position="136"/>
    </location>
    <ligand>
        <name>FAD</name>
        <dbReference type="ChEBI" id="CHEBI:57692"/>
    </ligand>
</feature>
<evidence type="ECO:0000313" key="9">
    <source>
        <dbReference type="Proteomes" id="UP001623290"/>
    </source>
</evidence>
<dbReference type="InterPro" id="IPR012256">
    <property type="entry name" value="D_lactate_DH"/>
</dbReference>
<dbReference type="SUPFAM" id="SSF55103">
    <property type="entry name" value="FAD-linked oxidases, C-terminal domain"/>
    <property type="match status" value="1"/>
</dbReference>
<feature type="binding site" evidence="5">
    <location>
        <position position="254"/>
    </location>
    <ligand>
        <name>FAD</name>
        <dbReference type="ChEBI" id="CHEBI:57692"/>
    </ligand>
</feature>
<keyword evidence="5" id="KW-0997">Cell inner membrane</keyword>
<dbReference type="PIRSF" id="PIRSF000101">
    <property type="entry name" value="D-lactate_dh"/>
    <property type="match status" value="1"/>
</dbReference>
<accession>A0ABZ1E1F9</accession>
<comment type="catalytic activity">
    <reaction evidence="5 6">
        <text>(R)-lactate + a quinone = a quinol + pyruvate</text>
        <dbReference type="Rhea" id="RHEA:51468"/>
        <dbReference type="ChEBI" id="CHEBI:15361"/>
        <dbReference type="ChEBI" id="CHEBI:16004"/>
        <dbReference type="ChEBI" id="CHEBI:24646"/>
        <dbReference type="ChEBI" id="CHEBI:132124"/>
        <dbReference type="EC" id="1.1.5.12"/>
    </reaction>
</comment>
<gene>
    <name evidence="5 8" type="primary">dld</name>
    <name evidence="8" type="ORF">RPE78_13360</name>
</gene>
<proteinExistence type="inferred from homology"/>
<name>A0ABZ1E1F9_9RHOB</name>
<dbReference type="HAMAP" id="MF_02092">
    <property type="entry name" value="DLDH_Dld"/>
    <property type="match status" value="1"/>
</dbReference>